<keyword evidence="2" id="KW-0418">Kinase</keyword>
<keyword evidence="3" id="KW-0812">Transmembrane</keyword>
<evidence type="ECO:0000256" key="7">
    <source>
        <dbReference type="ARBA" id="ARBA00023180"/>
    </source>
</evidence>
<keyword evidence="2" id="KW-0808">Transferase</keyword>
<dbReference type="GO" id="GO:0016020">
    <property type="term" value="C:membrane"/>
    <property type="evidence" value="ECO:0007669"/>
    <property type="project" value="UniProtKB-SubCell"/>
</dbReference>
<keyword evidence="2" id="KW-0723">Serine/threonine-protein kinase</keyword>
<name>A0A445AN28_ARAHY</name>
<evidence type="ECO:0000256" key="9">
    <source>
        <dbReference type="SAM" id="MobiDB-lite"/>
    </source>
</evidence>
<dbReference type="GO" id="GO:0004674">
    <property type="term" value="F:protein serine/threonine kinase activity"/>
    <property type="evidence" value="ECO:0007669"/>
    <property type="project" value="UniProtKB-KW"/>
</dbReference>
<comment type="caution">
    <text evidence="11">The sequence shown here is derived from an EMBL/GenBank/DDBJ whole genome shotgun (WGS) entry which is preliminary data.</text>
</comment>
<evidence type="ECO:0000256" key="6">
    <source>
        <dbReference type="ARBA" id="ARBA00023136"/>
    </source>
</evidence>
<evidence type="ECO:0000256" key="3">
    <source>
        <dbReference type="ARBA" id="ARBA00022692"/>
    </source>
</evidence>
<keyword evidence="6" id="KW-0472">Membrane</keyword>
<protein>
    <recommendedName>
        <fullName evidence="10">Protein kinase domain-containing protein</fullName>
    </recommendedName>
</protein>
<sequence length="306" mass="34553">MINPFHEKLGQGRYGIVYKASLNDGCQVIVKIVKETKRSVKEFANKVVIIRDKYFFPPQGLGSKSKSSLTFFLIKIIPNVQKRFKIILFRIFGPKYPHHHHSPLHLSHPTTSTATTTTTTTTNTNTNTNTTPHSVHIFHQSFSNNNTPQQIQFTEEEEEEKEEEEAVVGWCSAVRRRSDGEAAANGAACGSMGDGVRRGSGGEARRGTYRAEHGATAVRPNGVERGPFPSDFLLSPSSPLPFSRGLPPFFLSSGTLYQVTISITRELDYLHRVCNMRIFIWISKPKIFFLMRTFIQKLQILDYLYN</sequence>
<dbReference type="AlphaFoldDB" id="A0A445AN28"/>
<evidence type="ECO:0000256" key="4">
    <source>
        <dbReference type="ARBA" id="ARBA00022729"/>
    </source>
</evidence>
<dbReference type="PROSITE" id="PS50011">
    <property type="entry name" value="PROTEIN_KINASE_DOM"/>
    <property type="match status" value="1"/>
</dbReference>
<evidence type="ECO:0000256" key="5">
    <source>
        <dbReference type="ARBA" id="ARBA00022989"/>
    </source>
</evidence>
<dbReference type="InterPro" id="IPR000719">
    <property type="entry name" value="Prot_kinase_dom"/>
</dbReference>
<feature type="compositionally biased region" description="Low complexity" evidence="9">
    <location>
        <begin position="104"/>
        <end position="129"/>
    </location>
</feature>
<evidence type="ECO:0000259" key="10">
    <source>
        <dbReference type="PROSITE" id="PS50011"/>
    </source>
</evidence>
<reference evidence="11 12" key="1">
    <citation type="submission" date="2019-01" db="EMBL/GenBank/DDBJ databases">
        <title>Sequencing of cultivated peanut Arachis hypogaea provides insights into genome evolution and oil improvement.</title>
        <authorList>
            <person name="Chen X."/>
        </authorList>
    </citation>
    <scope>NUCLEOTIDE SEQUENCE [LARGE SCALE GENOMIC DNA]</scope>
    <source>
        <strain evidence="12">cv. Fuhuasheng</strain>
        <tissue evidence="11">Leaves</tissue>
    </source>
</reference>
<dbReference type="EMBL" id="SDMP01000011">
    <property type="protein sequence ID" value="RYR27852.1"/>
    <property type="molecule type" value="Genomic_DNA"/>
</dbReference>
<keyword evidence="8" id="KW-0067">ATP-binding</keyword>
<keyword evidence="4" id="KW-0732">Signal</keyword>
<dbReference type="GO" id="GO:0005524">
    <property type="term" value="F:ATP binding"/>
    <property type="evidence" value="ECO:0007669"/>
    <property type="project" value="UniProtKB-UniRule"/>
</dbReference>
<accession>A0A445AN28</accession>
<dbReference type="Gene3D" id="3.30.200.20">
    <property type="entry name" value="Phosphorylase Kinase, domain 1"/>
    <property type="match status" value="1"/>
</dbReference>
<organism evidence="11 12">
    <name type="scientific">Arachis hypogaea</name>
    <name type="common">Peanut</name>
    <dbReference type="NCBI Taxonomy" id="3818"/>
    <lineage>
        <taxon>Eukaryota</taxon>
        <taxon>Viridiplantae</taxon>
        <taxon>Streptophyta</taxon>
        <taxon>Embryophyta</taxon>
        <taxon>Tracheophyta</taxon>
        <taxon>Spermatophyta</taxon>
        <taxon>Magnoliopsida</taxon>
        <taxon>eudicotyledons</taxon>
        <taxon>Gunneridae</taxon>
        <taxon>Pentapetalae</taxon>
        <taxon>rosids</taxon>
        <taxon>fabids</taxon>
        <taxon>Fabales</taxon>
        <taxon>Fabaceae</taxon>
        <taxon>Papilionoideae</taxon>
        <taxon>50 kb inversion clade</taxon>
        <taxon>dalbergioids sensu lato</taxon>
        <taxon>Dalbergieae</taxon>
        <taxon>Pterocarpus clade</taxon>
        <taxon>Arachis</taxon>
    </lineage>
</organism>
<dbReference type="SUPFAM" id="SSF56112">
    <property type="entry name" value="Protein kinase-like (PK-like)"/>
    <property type="match status" value="1"/>
</dbReference>
<keyword evidence="8" id="KW-0547">Nucleotide-binding</keyword>
<dbReference type="InterPro" id="IPR017441">
    <property type="entry name" value="Protein_kinase_ATP_BS"/>
</dbReference>
<evidence type="ECO:0000313" key="12">
    <source>
        <dbReference type="Proteomes" id="UP000289738"/>
    </source>
</evidence>
<dbReference type="PANTHER" id="PTHR27009">
    <property type="entry name" value="RUST RESISTANCE KINASE LR10-RELATED"/>
    <property type="match status" value="1"/>
</dbReference>
<dbReference type="InterPro" id="IPR045874">
    <property type="entry name" value="LRK10/LRL21-25-like"/>
</dbReference>
<feature type="region of interest" description="Disordered" evidence="9">
    <location>
        <begin position="100"/>
        <end position="129"/>
    </location>
</feature>
<keyword evidence="12" id="KW-1185">Reference proteome</keyword>
<evidence type="ECO:0000313" key="11">
    <source>
        <dbReference type="EMBL" id="RYR27852.1"/>
    </source>
</evidence>
<keyword evidence="7" id="KW-0325">Glycoprotein</keyword>
<evidence type="ECO:0000256" key="1">
    <source>
        <dbReference type="ARBA" id="ARBA00004479"/>
    </source>
</evidence>
<dbReference type="InterPro" id="IPR011009">
    <property type="entry name" value="Kinase-like_dom_sf"/>
</dbReference>
<gene>
    <name evidence="11" type="ORF">Ahy_B01g051915</name>
</gene>
<feature type="binding site" evidence="8">
    <location>
        <position position="31"/>
    </location>
    <ligand>
        <name>ATP</name>
        <dbReference type="ChEBI" id="CHEBI:30616"/>
    </ligand>
</feature>
<keyword evidence="5" id="KW-1133">Transmembrane helix</keyword>
<feature type="domain" description="Protein kinase" evidence="10">
    <location>
        <begin position="3"/>
        <end position="306"/>
    </location>
</feature>
<evidence type="ECO:0000256" key="8">
    <source>
        <dbReference type="PROSITE-ProRule" id="PRU10141"/>
    </source>
</evidence>
<comment type="subcellular location">
    <subcellularLocation>
        <location evidence="1">Membrane</location>
        <topology evidence="1">Single-pass type I membrane protein</topology>
    </subcellularLocation>
</comment>
<dbReference type="PROSITE" id="PS00107">
    <property type="entry name" value="PROTEIN_KINASE_ATP"/>
    <property type="match status" value="1"/>
</dbReference>
<evidence type="ECO:0000256" key="2">
    <source>
        <dbReference type="ARBA" id="ARBA00022527"/>
    </source>
</evidence>
<dbReference type="Proteomes" id="UP000289738">
    <property type="component" value="Chromosome B01"/>
</dbReference>
<proteinExistence type="predicted"/>